<feature type="transmembrane region" description="Helical" evidence="6">
    <location>
        <begin position="71"/>
        <end position="94"/>
    </location>
</feature>
<keyword evidence="5 6" id="KW-0472">Membrane</keyword>
<evidence type="ECO:0000256" key="4">
    <source>
        <dbReference type="ARBA" id="ARBA00022989"/>
    </source>
</evidence>
<dbReference type="Proteomes" id="UP001501153">
    <property type="component" value="Unassembled WGS sequence"/>
</dbReference>
<evidence type="ECO:0000256" key="5">
    <source>
        <dbReference type="ARBA" id="ARBA00023136"/>
    </source>
</evidence>
<dbReference type="Gene3D" id="1.20.950.20">
    <property type="entry name" value="Transmembrane di-heme cytochromes, Chain C"/>
    <property type="match status" value="1"/>
</dbReference>
<dbReference type="RefSeq" id="WP_345233763.1">
    <property type="nucleotide sequence ID" value="NZ_BAABGZ010000010.1"/>
</dbReference>
<protein>
    <submittedName>
        <fullName evidence="8">Cytochrome b/b6 domain-containing protein</fullName>
    </submittedName>
</protein>
<dbReference type="SUPFAM" id="SSF81342">
    <property type="entry name" value="Transmembrane di-heme cytochromes"/>
    <property type="match status" value="1"/>
</dbReference>
<evidence type="ECO:0000256" key="1">
    <source>
        <dbReference type="ARBA" id="ARBA00004651"/>
    </source>
</evidence>
<feature type="transmembrane region" description="Helical" evidence="6">
    <location>
        <begin position="177"/>
        <end position="198"/>
    </location>
</feature>
<comment type="subcellular location">
    <subcellularLocation>
        <location evidence="1">Cell membrane</location>
        <topology evidence="1">Multi-pass membrane protein</topology>
    </subcellularLocation>
</comment>
<gene>
    <name evidence="8" type="ORF">GCM10023185_06450</name>
</gene>
<dbReference type="EMBL" id="BAABGZ010000010">
    <property type="protein sequence ID" value="GAA4349586.1"/>
    <property type="molecule type" value="Genomic_DNA"/>
</dbReference>
<dbReference type="InterPro" id="IPR051542">
    <property type="entry name" value="Hydrogenase_cytochrome"/>
</dbReference>
<dbReference type="InterPro" id="IPR016174">
    <property type="entry name" value="Di-haem_cyt_TM"/>
</dbReference>
<comment type="caution">
    <text evidence="8">The sequence shown here is derived from an EMBL/GenBank/DDBJ whole genome shotgun (WGS) entry which is preliminary data.</text>
</comment>
<evidence type="ECO:0000259" key="7">
    <source>
        <dbReference type="Pfam" id="PF01292"/>
    </source>
</evidence>
<feature type="domain" description="Cytochrome b561 bacterial/Ni-hydrogenase" evidence="7">
    <location>
        <begin position="8"/>
        <end position="209"/>
    </location>
</feature>
<feature type="transmembrane region" description="Helical" evidence="6">
    <location>
        <begin position="12"/>
        <end position="35"/>
    </location>
</feature>
<proteinExistence type="predicted"/>
<sequence>MKQLLEKHPLAIRWFHWINFPVLALMIWSGLWIYWANDVYRLGWGDTTLLKFFPKSFYDAFGLSFKLAKGMAWHFVLMWLFAINGLLYVLYTLFSGEWRHLLPNRHSLREAGQAVLHDLGLRRQAPPAAKYNGAQRIAYTAVVLMGLGSVLTGLAIYKPVQLGWLTQLLGGYEAARVIHFALTLGYVLFFVVHLAQVVRAGWNNFRGMVAGFEVVEAIPPAGNRPEKA</sequence>
<dbReference type="InterPro" id="IPR011577">
    <property type="entry name" value="Cyt_b561_bac/Ni-Hgenase"/>
</dbReference>
<reference evidence="9" key="1">
    <citation type="journal article" date="2019" name="Int. J. Syst. Evol. Microbiol.">
        <title>The Global Catalogue of Microorganisms (GCM) 10K type strain sequencing project: providing services to taxonomists for standard genome sequencing and annotation.</title>
        <authorList>
            <consortium name="The Broad Institute Genomics Platform"/>
            <consortium name="The Broad Institute Genome Sequencing Center for Infectious Disease"/>
            <person name="Wu L."/>
            <person name="Ma J."/>
        </authorList>
    </citation>
    <scope>NUCLEOTIDE SEQUENCE [LARGE SCALE GENOMIC DNA]</scope>
    <source>
        <strain evidence="9">JCM 17923</strain>
    </source>
</reference>
<evidence type="ECO:0000313" key="9">
    <source>
        <dbReference type="Proteomes" id="UP001501153"/>
    </source>
</evidence>
<keyword evidence="9" id="KW-1185">Reference proteome</keyword>
<accession>A0ABP8I1Y4</accession>
<organism evidence="8 9">
    <name type="scientific">Hymenobacter saemangeumensis</name>
    <dbReference type="NCBI Taxonomy" id="1084522"/>
    <lineage>
        <taxon>Bacteria</taxon>
        <taxon>Pseudomonadati</taxon>
        <taxon>Bacteroidota</taxon>
        <taxon>Cytophagia</taxon>
        <taxon>Cytophagales</taxon>
        <taxon>Hymenobacteraceae</taxon>
        <taxon>Hymenobacter</taxon>
    </lineage>
</organism>
<evidence type="ECO:0000256" key="2">
    <source>
        <dbReference type="ARBA" id="ARBA00022475"/>
    </source>
</evidence>
<keyword evidence="4 6" id="KW-1133">Transmembrane helix</keyword>
<dbReference type="PANTHER" id="PTHR30485">
    <property type="entry name" value="NI/FE-HYDROGENASE 1 B-TYPE CYTOCHROME SUBUNIT"/>
    <property type="match status" value="1"/>
</dbReference>
<evidence type="ECO:0000256" key="3">
    <source>
        <dbReference type="ARBA" id="ARBA00022692"/>
    </source>
</evidence>
<keyword evidence="3 6" id="KW-0812">Transmembrane</keyword>
<evidence type="ECO:0000313" key="8">
    <source>
        <dbReference type="EMBL" id="GAA4349586.1"/>
    </source>
</evidence>
<dbReference type="Pfam" id="PF01292">
    <property type="entry name" value="Ni_hydr_CYTB"/>
    <property type="match status" value="1"/>
</dbReference>
<feature type="transmembrane region" description="Helical" evidence="6">
    <location>
        <begin position="137"/>
        <end position="157"/>
    </location>
</feature>
<evidence type="ECO:0000256" key="6">
    <source>
        <dbReference type="SAM" id="Phobius"/>
    </source>
</evidence>
<name>A0ABP8I1Y4_9BACT</name>
<dbReference type="PANTHER" id="PTHR30485:SF1">
    <property type="entry name" value="CYTOCHROME YDHU-RELATED"/>
    <property type="match status" value="1"/>
</dbReference>
<keyword evidence="2" id="KW-1003">Cell membrane</keyword>